<feature type="transmembrane region" description="Helical" evidence="6">
    <location>
        <begin position="432"/>
        <end position="452"/>
    </location>
</feature>
<evidence type="ECO:0000256" key="3">
    <source>
        <dbReference type="ARBA" id="ARBA00022989"/>
    </source>
</evidence>
<dbReference type="InterPro" id="IPR036259">
    <property type="entry name" value="MFS_trans_sf"/>
</dbReference>
<protein>
    <recommendedName>
        <fullName evidence="9">Major facilitator superfamily (MFS) profile domain-containing protein</fullName>
    </recommendedName>
</protein>
<dbReference type="Gene3D" id="1.20.1250.20">
    <property type="entry name" value="MFS general substrate transporter like domains"/>
    <property type="match status" value="1"/>
</dbReference>
<keyword evidence="3 6" id="KW-1133">Transmembrane helix</keyword>
<organism evidence="7 8">
    <name type="scientific">Cudoniella acicularis</name>
    <dbReference type="NCBI Taxonomy" id="354080"/>
    <lineage>
        <taxon>Eukaryota</taxon>
        <taxon>Fungi</taxon>
        <taxon>Dikarya</taxon>
        <taxon>Ascomycota</taxon>
        <taxon>Pezizomycotina</taxon>
        <taxon>Leotiomycetes</taxon>
        <taxon>Helotiales</taxon>
        <taxon>Tricladiaceae</taxon>
        <taxon>Cudoniella</taxon>
    </lineage>
</organism>
<keyword evidence="8" id="KW-1185">Reference proteome</keyword>
<dbReference type="GO" id="GO:0022857">
    <property type="term" value="F:transmembrane transporter activity"/>
    <property type="evidence" value="ECO:0007669"/>
    <property type="project" value="InterPro"/>
</dbReference>
<dbReference type="PANTHER" id="PTHR23502">
    <property type="entry name" value="MAJOR FACILITATOR SUPERFAMILY"/>
    <property type="match status" value="1"/>
</dbReference>
<feature type="region of interest" description="Disordered" evidence="5">
    <location>
        <begin position="182"/>
        <end position="231"/>
    </location>
</feature>
<feature type="transmembrane region" description="Helical" evidence="6">
    <location>
        <begin position="49"/>
        <end position="69"/>
    </location>
</feature>
<dbReference type="OrthoDB" id="5215911at2759"/>
<feature type="transmembrane region" description="Helical" evidence="6">
    <location>
        <begin position="282"/>
        <end position="305"/>
    </location>
</feature>
<keyword evidence="2 6" id="KW-0812">Transmembrane</keyword>
<feature type="transmembrane region" description="Helical" evidence="6">
    <location>
        <begin position="368"/>
        <end position="389"/>
    </location>
</feature>
<evidence type="ECO:0000256" key="2">
    <source>
        <dbReference type="ARBA" id="ARBA00022692"/>
    </source>
</evidence>
<feature type="transmembrane region" description="Helical" evidence="6">
    <location>
        <begin position="395"/>
        <end position="420"/>
    </location>
</feature>
<feature type="compositionally biased region" description="Polar residues" evidence="5">
    <location>
        <begin position="209"/>
        <end position="231"/>
    </location>
</feature>
<name>A0A8H4W2Y3_9HELO</name>
<proteinExistence type="predicted"/>
<feature type="compositionally biased region" description="Low complexity" evidence="5">
    <location>
        <begin position="183"/>
        <end position="194"/>
    </location>
</feature>
<feature type="transmembrane region" description="Helical" evidence="6">
    <location>
        <begin position="89"/>
        <end position="106"/>
    </location>
</feature>
<evidence type="ECO:0000256" key="1">
    <source>
        <dbReference type="ARBA" id="ARBA00004141"/>
    </source>
</evidence>
<dbReference type="Proteomes" id="UP000566819">
    <property type="component" value="Unassembled WGS sequence"/>
</dbReference>
<dbReference type="SUPFAM" id="SSF103473">
    <property type="entry name" value="MFS general substrate transporter"/>
    <property type="match status" value="1"/>
</dbReference>
<dbReference type="GO" id="GO:0005886">
    <property type="term" value="C:plasma membrane"/>
    <property type="evidence" value="ECO:0007669"/>
    <property type="project" value="TreeGrafter"/>
</dbReference>
<dbReference type="Pfam" id="PF07690">
    <property type="entry name" value="MFS_1"/>
    <property type="match status" value="1"/>
</dbReference>
<evidence type="ECO:0000256" key="5">
    <source>
        <dbReference type="SAM" id="MobiDB-lite"/>
    </source>
</evidence>
<evidence type="ECO:0000313" key="8">
    <source>
        <dbReference type="Proteomes" id="UP000566819"/>
    </source>
</evidence>
<evidence type="ECO:0000256" key="6">
    <source>
        <dbReference type="SAM" id="Phobius"/>
    </source>
</evidence>
<dbReference type="AlphaFoldDB" id="A0A8H4W2Y3"/>
<comment type="caution">
    <text evidence="7">The sequence shown here is derived from an EMBL/GenBank/DDBJ whole genome shotgun (WGS) entry which is preliminary data.</text>
</comment>
<gene>
    <name evidence="7" type="ORF">G7Y89_g9084</name>
</gene>
<comment type="subcellular location">
    <subcellularLocation>
        <location evidence="1">Membrane</location>
        <topology evidence="1">Multi-pass membrane protein</topology>
    </subcellularLocation>
</comment>
<evidence type="ECO:0000313" key="7">
    <source>
        <dbReference type="EMBL" id="KAF4629069.1"/>
    </source>
</evidence>
<feature type="transmembrane region" description="Helical" evidence="6">
    <location>
        <begin position="158"/>
        <end position="175"/>
    </location>
</feature>
<evidence type="ECO:0000256" key="4">
    <source>
        <dbReference type="ARBA" id="ARBA00023136"/>
    </source>
</evidence>
<feature type="transmembrane region" description="Helical" evidence="6">
    <location>
        <begin position="325"/>
        <end position="347"/>
    </location>
</feature>
<keyword evidence="4 6" id="KW-0472">Membrane</keyword>
<feature type="transmembrane region" description="Helical" evidence="6">
    <location>
        <begin position="118"/>
        <end position="138"/>
    </location>
</feature>
<accession>A0A8H4W2Y3</accession>
<dbReference type="EMBL" id="JAAMPI010000724">
    <property type="protein sequence ID" value="KAF4629069.1"/>
    <property type="molecule type" value="Genomic_DNA"/>
</dbReference>
<dbReference type="PANTHER" id="PTHR23502:SF149">
    <property type="entry name" value="TRANSPORTER, PUTATIVE-RELATED"/>
    <property type="match status" value="1"/>
</dbReference>
<dbReference type="InterPro" id="IPR011701">
    <property type="entry name" value="MFS"/>
</dbReference>
<feature type="transmembrane region" description="Helical" evidence="6">
    <location>
        <begin position="464"/>
        <end position="485"/>
    </location>
</feature>
<evidence type="ECO:0008006" key="9">
    <source>
        <dbReference type="Google" id="ProtNLM"/>
    </source>
</evidence>
<reference evidence="7 8" key="1">
    <citation type="submission" date="2020-03" db="EMBL/GenBank/DDBJ databases">
        <title>Draft Genome Sequence of Cudoniella acicularis.</title>
        <authorList>
            <person name="Buettner E."/>
            <person name="Kellner H."/>
        </authorList>
    </citation>
    <scope>NUCLEOTIDE SEQUENCE [LARGE SCALE GENOMIC DNA]</scope>
    <source>
        <strain evidence="7 8">DSM 108380</strain>
    </source>
</reference>
<sequence length="501" mass="55052">MTVTHIDRLEPIPGTEILLENATSDKILLIPEPTDNPDDPLNWSPTWKAIVIINQAIFVFVSILTPLAIAPLTPIFMQEFQKTLPQVNMLFGAAAMALGYANFVIVPFSNLFGRRPTIIICGLICVLANIWQALVTSYPSFLGARVISGLGAAANESIMPMVVSDASLIMMIFMFPETRYPRDNSNSLSDSNSSTTGKDTTNNDEPKTDSSVLNTVTTNEPTSEIKPTSSVHLTSDHIHASRHTSHIVGRPSRAQFSLIPRLIPNNALKHTIIRDVFAPIQIFFYPIILWVVFAFGMSTNCLLALNLTQSQVFAAPPYLFTPAQVGFVNFAFVVGGIIGLCTAGPISDAVSIWLARRNGGVREAEMRLWTMIPYLVILLIGMVITAIGYQDHYRWPVIVVVGYGFVGIEVVSIPAILISYAVDSYKHIPGQIMVAATIVKNTYGFGMIFYFNDWAVRSGFIPPVMTLMALAVGICSIGTAVFLIWGKQFRMATKDSKLHYL</sequence>